<proteinExistence type="predicted"/>
<name>A0A438KR03_VITVI</name>
<comment type="caution">
    <text evidence="1">The sequence shown here is derived from an EMBL/GenBank/DDBJ whole genome shotgun (WGS) entry which is preliminary data.</text>
</comment>
<evidence type="ECO:0008006" key="3">
    <source>
        <dbReference type="Google" id="ProtNLM"/>
    </source>
</evidence>
<protein>
    <recommendedName>
        <fullName evidence="3">Reverse transcriptase domain-containing protein</fullName>
    </recommendedName>
</protein>
<accession>A0A438KR03</accession>
<evidence type="ECO:0000313" key="2">
    <source>
        <dbReference type="Proteomes" id="UP000288805"/>
    </source>
</evidence>
<organism evidence="1 2">
    <name type="scientific">Vitis vinifera</name>
    <name type="common">Grape</name>
    <dbReference type="NCBI Taxonomy" id="29760"/>
    <lineage>
        <taxon>Eukaryota</taxon>
        <taxon>Viridiplantae</taxon>
        <taxon>Streptophyta</taxon>
        <taxon>Embryophyta</taxon>
        <taxon>Tracheophyta</taxon>
        <taxon>Spermatophyta</taxon>
        <taxon>Magnoliopsida</taxon>
        <taxon>eudicotyledons</taxon>
        <taxon>Gunneridae</taxon>
        <taxon>Pentapetalae</taxon>
        <taxon>rosids</taxon>
        <taxon>Vitales</taxon>
        <taxon>Vitaceae</taxon>
        <taxon>Viteae</taxon>
        <taxon>Vitis</taxon>
    </lineage>
</organism>
<gene>
    <name evidence="1" type="ORF">CK203_000106</name>
</gene>
<dbReference type="Proteomes" id="UP000288805">
    <property type="component" value="Unassembled WGS sequence"/>
</dbReference>
<dbReference type="AlphaFoldDB" id="A0A438KR03"/>
<sequence length="154" mass="17410">MEIEIQGSIQPLRAGNNNTRLFHRMGNVQLNGDPIRSLKINEIKTEGEKKLKGDIVAYFKVFLERPFLEEEVLFALSKMDGKAPGHNLNATFLALIPKKRGEEDIKDFCPISLMGSIYKLLAKVLANSLKKVVVKVVSFFQNDFVEVDRSSMQL</sequence>
<reference evidence="1 2" key="1">
    <citation type="journal article" date="2018" name="PLoS Genet.">
        <title>Population sequencing reveals clonal diversity and ancestral inbreeding in the grapevine cultivar Chardonnay.</title>
        <authorList>
            <person name="Roach M.J."/>
            <person name="Johnson D.L."/>
            <person name="Bohlmann J."/>
            <person name="van Vuuren H.J."/>
            <person name="Jones S.J."/>
            <person name="Pretorius I.S."/>
            <person name="Schmidt S.A."/>
            <person name="Borneman A.R."/>
        </authorList>
    </citation>
    <scope>NUCLEOTIDE SEQUENCE [LARGE SCALE GENOMIC DNA]</scope>
    <source>
        <strain evidence="2">cv. Chardonnay</strain>
        <tissue evidence="1">Leaf</tissue>
    </source>
</reference>
<evidence type="ECO:0000313" key="1">
    <source>
        <dbReference type="EMBL" id="RVX23632.1"/>
    </source>
</evidence>
<dbReference type="EMBL" id="QGNW01000001">
    <property type="protein sequence ID" value="RVX23632.1"/>
    <property type="molecule type" value="Genomic_DNA"/>
</dbReference>